<sequence length="155" mass="16343">MDKIHSFDPSEMNQKEYQKLVQEVNPKPTLLKNVVLAFLFGGAICAGGQLLTDFFTGRGLGLQDAGLATSAVLVFVAAFLTGLGLYDEIAKYAGAGTIVPITGFANSMVAPAMEFRSEGMVFGVGARLFTIAGPVLVFGIVTAWVAGMISYIISL</sequence>
<dbReference type="PANTHER" id="PTHR38450:SF1">
    <property type="entry name" value="STAGE V SPORULATION PROTEIN AC"/>
    <property type="match status" value="1"/>
</dbReference>
<dbReference type="InterPro" id="IPR005562">
    <property type="entry name" value="SpoVA"/>
</dbReference>
<name>F6DTQ6_DESRL</name>
<dbReference type="Pfam" id="PF03862">
    <property type="entry name" value="SpoVAC_SpoVAEB"/>
    <property type="match status" value="1"/>
</dbReference>
<dbReference type="NCBIfam" id="TIGR02838">
    <property type="entry name" value="spore_V_AC"/>
    <property type="match status" value="1"/>
</dbReference>
<protein>
    <submittedName>
        <fullName evidence="2">Stage V sporulation protein AC</fullName>
    </submittedName>
</protein>
<dbReference type="InterPro" id="IPR014203">
    <property type="entry name" value="Spore_V_AC"/>
</dbReference>
<feature type="transmembrane region" description="Helical" evidence="1">
    <location>
        <begin position="67"/>
        <end position="86"/>
    </location>
</feature>
<dbReference type="AlphaFoldDB" id="F6DTQ6"/>
<keyword evidence="3" id="KW-1185">Reference proteome</keyword>
<dbReference type="RefSeq" id="WP_013842982.1">
    <property type="nucleotide sequence ID" value="NC_015589.1"/>
</dbReference>
<gene>
    <name evidence="2" type="ordered locus">Desru_3018</name>
</gene>
<reference evidence="2 3" key="2">
    <citation type="journal article" date="2012" name="Stand. Genomic Sci.">
        <title>Complete genome sequence of the sulfate-reducing firmicute Desulfotomaculum ruminis type strain (DL(T)).</title>
        <authorList>
            <person name="Spring S."/>
            <person name="Visser M."/>
            <person name="Lu M."/>
            <person name="Copeland A."/>
            <person name="Lapidus A."/>
            <person name="Lucas S."/>
            <person name="Cheng J.F."/>
            <person name="Han C."/>
            <person name="Tapia R."/>
            <person name="Goodwin L.A."/>
            <person name="Pitluck S."/>
            <person name="Ivanova N."/>
            <person name="Land M."/>
            <person name="Hauser L."/>
            <person name="Larimer F."/>
            <person name="Rohde M."/>
            <person name="Goker M."/>
            <person name="Detter J.C."/>
            <person name="Kyrpides N.C."/>
            <person name="Woyke T."/>
            <person name="Schaap P.J."/>
            <person name="Plugge C.M."/>
            <person name="Muyzer G."/>
            <person name="Kuever J."/>
            <person name="Pereira I.A."/>
            <person name="Parshina S.N."/>
            <person name="Bernier-Latmani R."/>
            <person name="Stams A.J."/>
            <person name="Klenk H.P."/>
        </authorList>
    </citation>
    <scope>NUCLEOTIDE SEQUENCE [LARGE SCALE GENOMIC DNA]</scope>
    <source>
        <strain evidence="3">ATCC 23193 / DSM 2154 / NCIB 8452 / DL</strain>
    </source>
</reference>
<dbReference type="OrthoDB" id="9797988at2"/>
<proteinExistence type="predicted"/>
<dbReference type="PANTHER" id="PTHR38450">
    <property type="entry name" value="STAGE V SPORULATION PROTEIN AC-RELATED"/>
    <property type="match status" value="1"/>
</dbReference>
<evidence type="ECO:0000313" key="3">
    <source>
        <dbReference type="Proteomes" id="UP000009234"/>
    </source>
</evidence>
<keyword evidence="1" id="KW-0812">Transmembrane</keyword>
<evidence type="ECO:0000256" key="1">
    <source>
        <dbReference type="SAM" id="Phobius"/>
    </source>
</evidence>
<feature type="transmembrane region" description="Helical" evidence="1">
    <location>
        <begin position="92"/>
        <end position="112"/>
    </location>
</feature>
<dbReference type="KEGG" id="dru:Desru_3018"/>
<keyword evidence="1" id="KW-0472">Membrane</keyword>
<feature type="transmembrane region" description="Helical" evidence="1">
    <location>
        <begin position="34"/>
        <end position="55"/>
    </location>
</feature>
<organism evidence="2 3">
    <name type="scientific">Desulforamulus ruminis (strain ATCC 23193 / DSM 2154 / NCIMB 8452 / DL)</name>
    <name type="common">Desulfotomaculum ruminis</name>
    <dbReference type="NCBI Taxonomy" id="696281"/>
    <lineage>
        <taxon>Bacteria</taxon>
        <taxon>Bacillati</taxon>
        <taxon>Bacillota</taxon>
        <taxon>Clostridia</taxon>
        <taxon>Eubacteriales</taxon>
        <taxon>Peptococcaceae</taxon>
        <taxon>Desulforamulus</taxon>
    </lineage>
</organism>
<dbReference type="EMBL" id="CP002780">
    <property type="protein sequence ID" value="AEG61230.1"/>
    <property type="molecule type" value="Genomic_DNA"/>
</dbReference>
<feature type="transmembrane region" description="Helical" evidence="1">
    <location>
        <begin position="124"/>
        <end position="153"/>
    </location>
</feature>
<dbReference type="Proteomes" id="UP000009234">
    <property type="component" value="Chromosome"/>
</dbReference>
<accession>F6DTQ6</accession>
<keyword evidence="1" id="KW-1133">Transmembrane helix</keyword>
<dbReference type="eggNOG" id="ENOG5031DDD">
    <property type="taxonomic scope" value="Bacteria"/>
</dbReference>
<reference evidence="3" key="1">
    <citation type="submission" date="2011-05" db="EMBL/GenBank/DDBJ databases">
        <title>Complete sequence of Desulfotomaculum ruminis DSM 2154.</title>
        <authorList>
            <person name="Lucas S."/>
            <person name="Copeland A."/>
            <person name="Lapidus A."/>
            <person name="Cheng J.-F."/>
            <person name="Goodwin L."/>
            <person name="Pitluck S."/>
            <person name="Lu M."/>
            <person name="Detter J.C."/>
            <person name="Han C."/>
            <person name="Tapia R."/>
            <person name="Land M."/>
            <person name="Hauser L."/>
            <person name="Kyrpides N."/>
            <person name="Ivanova N."/>
            <person name="Mikhailova N."/>
            <person name="Pagani I."/>
            <person name="Stams A.J.M."/>
            <person name="Plugge C.M."/>
            <person name="Muyzer G."/>
            <person name="Kuever J."/>
            <person name="Parshina S.N."/>
            <person name="Ivanova A.E."/>
            <person name="Nazina T.N."/>
            <person name="Brambilla E."/>
            <person name="Spring S."/>
            <person name="Klenk H.-P."/>
            <person name="Woyke T."/>
        </authorList>
    </citation>
    <scope>NUCLEOTIDE SEQUENCE [LARGE SCALE GENOMIC DNA]</scope>
    <source>
        <strain evidence="3">ATCC 23193 / DSM 2154 / NCIB 8452 / DL</strain>
    </source>
</reference>
<dbReference type="HOGENOM" id="CLU_112786_0_1_9"/>
<dbReference type="STRING" id="696281.Desru_3018"/>
<evidence type="ECO:0000313" key="2">
    <source>
        <dbReference type="EMBL" id="AEG61230.1"/>
    </source>
</evidence>